<dbReference type="EMBL" id="QRGR01000004">
    <property type="protein sequence ID" value="RDV16402.1"/>
    <property type="molecule type" value="Genomic_DNA"/>
</dbReference>
<dbReference type="Pfam" id="PF20033">
    <property type="entry name" value="DUF6438"/>
    <property type="match status" value="1"/>
</dbReference>
<reference evidence="3" key="1">
    <citation type="submission" date="2018-08" db="EMBL/GenBank/DDBJ databases">
        <authorList>
            <person name="Liu Z.-W."/>
            <person name="Du Z.-J."/>
        </authorList>
    </citation>
    <scope>NUCLEOTIDE SEQUENCE [LARGE SCALE GENOMIC DNA]</scope>
    <source>
        <strain evidence="3">H4X</strain>
    </source>
</reference>
<evidence type="ECO:0000313" key="3">
    <source>
        <dbReference type="Proteomes" id="UP000256708"/>
    </source>
</evidence>
<gene>
    <name evidence="2" type="ORF">DXT99_04150</name>
</gene>
<proteinExistence type="predicted"/>
<name>A0A3D8LHM4_9BACT</name>
<keyword evidence="3" id="KW-1185">Reference proteome</keyword>
<sequence>MNGCNARQALSNSEAGQSNQPLLLFQKSPCLGTCPAYNATIYQDGSISFVEFKNALAQDTILFQLPEEELRQLKQELEKLKYKDLQNSYLSNWSDISTTSLTFYEDGKEVKQVRHEEGGPQRLVQFQEWLHKLIWQRAEEKKRPTY</sequence>
<organism evidence="2 3">
    <name type="scientific">Pontibacter diazotrophicus</name>
    <dbReference type="NCBI Taxonomy" id="1400979"/>
    <lineage>
        <taxon>Bacteria</taxon>
        <taxon>Pseudomonadati</taxon>
        <taxon>Bacteroidota</taxon>
        <taxon>Cytophagia</taxon>
        <taxon>Cytophagales</taxon>
        <taxon>Hymenobacteraceae</taxon>
        <taxon>Pontibacter</taxon>
    </lineage>
</organism>
<dbReference type="InterPro" id="IPR045497">
    <property type="entry name" value="DUF6438"/>
</dbReference>
<dbReference type="AlphaFoldDB" id="A0A3D8LHM4"/>
<accession>A0A3D8LHM4</accession>
<evidence type="ECO:0000259" key="1">
    <source>
        <dbReference type="Pfam" id="PF20033"/>
    </source>
</evidence>
<dbReference type="Proteomes" id="UP000256708">
    <property type="component" value="Unassembled WGS sequence"/>
</dbReference>
<protein>
    <recommendedName>
        <fullName evidence="1">DUF6438 domain-containing protein</fullName>
    </recommendedName>
</protein>
<feature type="domain" description="DUF6438" evidence="1">
    <location>
        <begin position="23"/>
        <end position="133"/>
    </location>
</feature>
<evidence type="ECO:0000313" key="2">
    <source>
        <dbReference type="EMBL" id="RDV16402.1"/>
    </source>
</evidence>
<comment type="caution">
    <text evidence="2">The sequence shown here is derived from an EMBL/GenBank/DDBJ whole genome shotgun (WGS) entry which is preliminary data.</text>
</comment>